<feature type="domain" description="Nucleotidyl transferase" evidence="3">
    <location>
        <begin position="2"/>
        <end position="195"/>
    </location>
</feature>
<dbReference type="PANTHER" id="PTHR43584">
    <property type="entry name" value="NUCLEOTIDYL TRANSFERASE"/>
    <property type="match status" value="1"/>
</dbReference>
<sequence length="234" mass="26353">MTSLRNKCMIPHRGRPIVEHIVARLADLDRIDEIVLVVGYQADTVMRHFGDRYRGVPVTYHEQSRQRGLVHALQCAAPSVRGRQFLLLLGDEVMVEPRFGDMLDDLSRYDALLGAVPGQPEELIRRTYTLLCGADRLVHRLVEKPVVALNDLMGTGIVALPPDTFELIERTPFSPQRQERDLPGLLQTMVDEGRRVGWFPVCSAYANINYADDLQRIDGDPRFDAADLAQAVLP</sequence>
<dbReference type="CDD" id="cd04181">
    <property type="entry name" value="NTP_transferase"/>
    <property type="match status" value="1"/>
</dbReference>
<dbReference type="Pfam" id="PF00483">
    <property type="entry name" value="NTP_transferase"/>
    <property type="match status" value="1"/>
</dbReference>
<dbReference type="PANTHER" id="PTHR43584:SF8">
    <property type="entry name" value="N-ACETYLMURAMATE ALPHA-1-PHOSPHATE URIDYLYLTRANSFERASE"/>
    <property type="match status" value="1"/>
</dbReference>
<dbReference type="InterPro" id="IPR050065">
    <property type="entry name" value="GlmU-like"/>
</dbReference>
<name>A0A8J4A711_9ACTN</name>
<accession>A0A8J4A711</accession>
<proteinExistence type="predicted"/>
<keyword evidence="5" id="KW-1185">Reference proteome</keyword>
<evidence type="ECO:0000313" key="5">
    <source>
        <dbReference type="Proteomes" id="UP000635606"/>
    </source>
</evidence>
<gene>
    <name evidence="4" type="ORF">Voc01_102700</name>
</gene>
<protein>
    <recommendedName>
        <fullName evidence="3">Nucleotidyl transferase domain-containing protein</fullName>
    </recommendedName>
</protein>
<comment type="caution">
    <text evidence="4">The sequence shown here is derived from an EMBL/GenBank/DDBJ whole genome shotgun (WGS) entry which is preliminary data.</text>
</comment>
<dbReference type="SUPFAM" id="SSF53448">
    <property type="entry name" value="Nucleotide-diphospho-sugar transferases"/>
    <property type="match status" value="1"/>
</dbReference>
<keyword evidence="1" id="KW-0808">Transferase</keyword>
<evidence type="ECO:0000259" key="3">
    <source>
        <dbReference type="Pfam" id="PF00483"/>
    </source>
</evidence>
<keyword evidence="2" id="KW-0548">Nucleotidyltransferase</keyword>
<dbReference type="InterPro" id="IPR029044">
    <property type="entry name" value="Nucleotide-diphossugar_trans"/>
</dbReference>
<dbReference type="Proteomes" id="UP000635606">
    <property type="component" value="Unassembled WGS sequence"/>
</dbReference>
<dbReference type="EMBL" id="BOPH01000155">
    <property type="protein sequence ID" value="GIJ75353.1"/>
    <property type="molecule type" value="Genomic_DNA"/>
</dbReference>
<dbReference type="InterPro" id="IPR005835">
    <property type="entry name" value="NTP_transferase_dom"/>
</dbReference>
<reference evidence="4" key="1">
    <citation type="submission" date="2021-01" db="EMBL/GenBank/DDBJ databases">
        <title>Whole genome shotgun sequence of Virgisporangium ochraceum NBRC 16418.</title>
        <authorList>
            <person name="Komaki H."/>
            <person name="Tamura T."/>
        </authorList>
    </citation>
    <scope>NUCLEOTIDE SEQUENCE</scope>
    <source>
        <strain evidence="4">NBRC 16418</strain>
    </source>
</reference>
<evidence type="ECO:0000256" key="2">
    <source>
        <dbReference type="ARBA" id="ARBA00022695"/>
    </source>
</evidence>
<dbReference type="Gene3D" id="3.90.550.10">
    <property type="entry name" value="Spore Coat Polysaccharide Biosynthesis Protein SpsA, Chain A"/>
    <property type="match status" value="1"/>
</dbReference>
<dbReference type="GO" id="GO:0016779">
    <property type="term" value="F:nucleotidyltransferase activity"/>
    <property type="evidence" value="ECO:0007669"/>
    <property type="project" value="UniProtKB-KW"/>
</dbReference>
<evidence type="ECO:0000313" key="4">
    <source>
        <dbReference type="EMBL" id="GIJ75353.1"/>
    </source>
</evidence>
<evidence type="ECO:0000256" key="1">
    <source>
        <dbReference type="ARBA" id="ARBA00022679"/>
    </source>
</evidence>
<organism evidence="4 5">
    <name type="scientific">Virgisporangium ochraceum</name>
    <dbReference type="NCBI Taxonomy" id="65505"/>
    <lineage>
        <taxon>Bacteria</taxon>
        <taxon>Bacillati</taxon>
        <taxon>Actinomycetota</taxon>
        <taxon>Actinomycetes</taxon>
        <taxon>Micromonosporales</taxon>
        <taxon>Micromonosporaceae</taxon>
        <taxon>Virgisporangium</taxon>
    </lineage>
</organism>
<dbReference type="AlphaFoldDB" id="A0A8J4A711"/>